<feature type="transmembrane region" description="Helical" evidence="1">
    <location>
        <begin position="12"/>
        <end position="33"/>
    </location>
</feature>
<sequence length="66" mass="7742">MSTKEAKMQRFWNVAAIILYGVFLPLSCLFLIVGESIPIALILFWFLLPYIEQSGMEHLRQKELKR</sequence>
<proteinExistence type="predicted"/>
<evidence type="ECO:0000313" key="3">
    <source>
        <dbReference type="Proteomes" id="UP001256827"/>
    </source>
</evidence>
<name>A0ABY9T615_BREBE</name>
<accession>A0ABY9T615</accession>
<reference evidence="2 3" key="1">
    <citation type="submission" date="2023-09" db="EMBL/GenBank/DDBJ databases">
        <title>Complete Genome and Methylome dissection of Bacillus brevis NEB573 original source of BbsI restriction endonuclease.</title>
        <authorList>
            <person name="Fomenkov A."/>
            <person name="Roberts R.D."/>
        </authorList>
    </citation>
    <scope>NUCLEOTIDE SEQUENCE [LARGE SCALE GENOMIC DNA]</scope>
    <source>
        <strain evidence="2 3">NEB573</strain>
    </source>
</reference>
<organism evidence="2 3">
    <name type="scientific">Brevibacillus brevis</name>
    <name type="common">Bacillus brevis</name>
    <dbReference type="NCBI Taxonomy" id="1393"/>
    <lineage>
        <taxon>Bacteria</taxon>
        <taxon>Bacillati</taxon>
        <taxon>Bacillota</taxon>
        <taxon>Bacilli</taxon>
        <taxon>Bacillales</taxon>
        <taxon>Paenibacillaceae</taxon>
        <taxon>Brevibacillus</taxon>
    </lineage>
</organism>
<gene>
    <name evidence="2" type="ORF">RGB73_04150</name>
</gene>
<evidence type="ECO:0000313" key="2">
    <source>
        <dbReference type="EMBL" id="WNC15541.1"/>
    </source>
</evidence>
<dbReference type="Proteomes" id="UP001256827">
    <property type="component" value="Chromosome"/>
</dbReference>
<keyword evidence="1" id="KW-0472">Membrane</keyword>
<keyword evidence="1" id="KW-1133">Transmembrane helix</keyword>
<protein>
    <submittedName>
        <fullName evidence="2">Uncharacterized protein</fullName>
    </submittedName>
</protein>
<keyword evidence="3" id="KW-1185">Reference proteome</keyword>
<dbReference type="RefSeq" id="WP_310769397.1">
    <property type="nucleotide sequence ID" value="NZ_CP134050.1"/>
</dbReference>
<evidence type="ECO:0000256" key="1">
    <source>
        <dbReference type="SAM" id="Phobius"/>
    </source>
</evidence>
<keyword evidence="1" id="KW-0812">Transmembrane</keyword>
<dbReference type="EMBL" id="CP134050">
    <property type="protein sequence ID" value="WNC15541.1"/>
    <property type="molecule type" value="Genomic_DNA"/>
</dbReference>